<dbReference type="Pfam" id="PF01790">
    <property type="entry name" value="LGT"/>
    <property type="match status" value="1"/>
</dbReference>
<feature type="transmembrane region" description="Helical" evidence="8">
    <location>
        <begin position="203"/>
        <end position="221"/>
    </location>
</feature>
<evidence type="ECO:0000313" key="9">
    <source>
        <dbReference type="EMBL" id="HIU61586.1"/>
    </source>
</evidence>
<feature type="transmembrane region" description="Helical" evidence="8">
    <location>
        <begin position="123"/>
        <end position="144"/>
    </location>
</feature>
<evidence type="ECO:0000313" key="10">
    <source>
        <dbReference type="Proteomes" id="UP000824110"/>
    </source>
</evidence>
<dbReference type="AlphaFoldDB" id="A0A9D1MJU6"/>
<evidence type="ECO:0000256" key="8">
    <source>
        <dbReference type="SAM" id="Phobius"/>
    </source>
</evidence>
<feature type="transmembrane region" description="Helical" evidence="8">
    <location>
        <begin position="49"/>
        <end position="74"/>
    </location>
</feature>
<feature type="transmembrane region" description="Helical" evidence="8">
    <location>
        <begin position="14"/>
        <end position="37"/>
    </location>
</feature>
<evidence type="ECO:0000256" key="6">
    <source>
        <dbReference type="ARBA" id="ARBA00023136"/>
    </source>
</evidence>
<sequence length="476" mass="52085">MFPDPILKIGDLEIYAYGVCMAVGIIACFVFLLWTFWYKNFNEECVDKMIFLGVIATGIGIVFAMLFQSVYNYIENPKAGFKFGDMTFLGGLIGGVGFYVLFYNLYVFVVAPRTKIKWLQNNMNASLLDAVPFIPIGITIAHAFGRLGCTMAGCCYGMEADWGIYFETAGTKVIPTQLFECVFLVLLTIVMVVLYFKFRFNCNLSIYLIAYGVWRFIIEFFRDDHRGEFVAGLTPSQFWCILMVAIGIGYFFAYKYIFKKRMKHPELQPRVNGKKKESVADSGSDVESGNQMAIQTNGKATAKTIDGKGICSIVRLAAFVITGAMVVMAIIGICINWVTFSAQLADGLFETEADGITLSRLFELFGGLDGKIGGAFKTMSAFSILSIIFIGITIAFAVLCKKIGGKPLTFILFVVAMLCIVFGLVSTISSFAFCDIASVDVGAALSGTYTVSAGALLTAIGSIISGFMGVLFTVLI</sequence>
<proteinExistence type="inferred from homology"/>
<dbReference type="PANTHER" id="PTHR30589">
    <property type="entry name" value="PROLIPOPROTEIN DIACYLGLYCERYL TRANSFERASE"/>
    <property type="match status" value="1"/>
</dbReference>
<gene>
    <name evidence="9" type="ORF">IAB69_02945</name>
</gene>
<keyword evidence="5 8" id="KW-1133">Transmembrane helix</keyword>
<evidence type="ECO:0000256" key="3">
    <source>
        <dbReference type="ARBA" id="ARBA00022679"/>
    </source>
</evidence>
<comment type="similarity">
    <text evidence="1">Belongs to the Lgt family.</text>
</comment>
<dbReference type="EMBL" id="DVNE01000026">
    <property type="protein sequence ID" value="HIU61586.1"/>
    <property type="molecule type" value="Genomic_DNA"/>
</dbReference>
<dbReference type="GO" id="GO:0042158">
    <property type="term" value="P:lipoprotein biosynthetic process"/>
    <property type="evidence" value="ECO:0007669"/>
    <property type="project" value="InterPro"/>
</dbReference>
<evidence type="ECO:0000256" key="5">
    <source>
        <dbReference type="ARBA" id="ARBA00022989"/>
    </source>
</evidence>
<feature type="transmembrane region" description="Helical" evidence="8">
    <location>
        <begin position="379"/>
        <end position="399"/>
    </location>
</feature>
<dbReference type="GO" id="GO:0008961">
    <property type="term" value="F:phosphatidylglycerol-prolipoprotein diacylglyceryl transferase activity"/>
    <property type="evidence" value="ECO:0007669"/>
    <property type="project" value="InterPro"/>
</dbReference>
<evidence type="ECO:0000256" key="2">
    <source>
        <dbReference type="ARBA" id="ARBA00022475"/>
    </source>
</evidence>
<keyword evidence="3 9" id="KW-0808">Transferase</keyword>
<feature type="transmembrane region" description="Helical" evidence="8">
    <location>
        <begin position="411"/>
        <end position="433"/>
    </location>
</feature>
<dbReference type="InterPro" id="IPR001640">
    <property type="entry name" value="Lgt"/>
</dbReference>
<evidence type="ECO:0000256" key="4">
    <source>
        <dbReference type="ARBA" id="ARBA00022692"/>
    </source>
</evidence>
<dbReference type="PANTHER" id="PTHR30589:SF0">
    <property type="entry name" value="PHOSPHATIDYLGLYCEROL--PROLIPOPROTEIN DIACYLGLYCERYL TRANSFERASE"/>
    <property type="match status" value="1"/>
</dbReference>
<accession>A0A9D1MJU6</accession>
<keyword evidence="6 8" id="KW-0472">Membrane</keyword>
<feature type="region of interest" description="Disordered" evidence="7">
    <location>
        <begin position="270"/>
        <end position="289"/>
    </location>
</feature>
<dbReference type="GO" id="GO:0005886">
    <property type="term" value="C:plasma membrane"/>
    <property type="evidence" value="ECO:0007669"/>
    <property type="project" value="InterPro"/>
</dbReference>
<protein>
    <submittedName>
        <fullName evidence="9">Prolipoprotein diacylglyceryl transferase</fullName>
    </submittedName>
</protein>
<comment type="caution">
    <text evidence="9">The sequence shown here is derived from an EMBL/GenBank/DDBJ whole genome shotgun (WGS) entry which is preliminary data.</text>
</comment>
<feature type="transmembrane region" description="Helical" evidence="8">
    <location>
        <begin position="313"/>
        <end position="338"/>
    </location>
</feature>
<feature type="transmembrane region" description="Helical" evidence="8">
    <location>
        <begin position="236"/>
        <end position="254"/>
    </location>
</feature>
<organism evidence="9 10">
    <name type="scientific">Candidatus Coproplasma excrementigallinarum</name>
    <dbReference type="NCBI Taxonomy" id="2840747"/>
    <lineage>
        <taxon>Bacteria</taxon>
        <taxon>Bacillati</taxon>
        <taxon>Bacillota</taxon>
        <taxon>Clostridia</taxon>
        <taxon>Eubacteriales</taxon>
        <taxon>Candidatus Coproplasma</taxon>
    </lineage>
</organism>
<evidence type="ECO:0000256" key="7">
    <source>
        <dbReference type="SAM" id="MobiDB-lite"/>
    </source>
</evidence>
<reference evidence="9" key="2">
    <citation type="journal article" date="2021" name="PeerJ">
        <title>Extensive microbial diversity within the chicken gut microbiome revealed by metagenomics and culture.</title>
        <authorList>
            <person name="Gilroy R."/>
            <person name="Ravi A."/>
            <person name="Getino M."/>
            <person name="Pursley I."/>
            <person name="Horton D.L."/>
            <person name="Alikhan N.F."/>
            <person name="Baker D."/>
            <person name="Gharbi K."/>
            <person name="Hall N."/>
            <person name="Watson M."/>
            <person name="Adriaenssens E.M."/>
            <person name="Foster-Nyarko E."/>
            <person name="Jarju S."/>
            <person name="Secka A."/>
            <person name="Antonio M."/>
            <person name="Oren A."/>
            <person name="Chaudhuri R.R."/>
            <person name="La Ragione R."/>
            <person name="Hildebrand F."/>
            <person name="Pallen M.J."/>
        </authorList>
    </citation>
    <scope>NUCLEOTIDE SEQUENCE</scope>
    <source>
        <strain evidence="9">CHK195-12923</strain>
    </source>
</reference>
<keyword evidence="4 8" id="KW-0812">Transmembrane</keyword>
<name>A0A9D1MJU6_9FIRM</name>
<keyword evidence="2" id="KW-1003">Cell membrane</keyword>
<feature type="transmembrane region" description="Helical" evidence="8">
    <location>
        <begin position="86"/>
        <end position="111"/>
    </location>
</feature>
<feature type="transmembrane region" description="Helical" evidence="8">
    <location>
        <begin position="177"/>
        <end position="196"/>
    </location>
</feature>
<reference evidence="9" key="1">
    <citation type="submission" date="2020-10" db="EMBL/GenBank/DDBJ databases">
        <authorList>
            <person name="Gilroy R."/>
        </authorList>
    </citation>
    <scope>NUCLEOTIDE SEQUENCE</scope>
    <source>
        <strain evidence="9">CHK195-12923</strain>
    </source>
</reference>
<feature type="transmembrane region" description="Helical" evidence="8">
    <location>
        <begin position="453"/>
        <end position="475"/>
    </location>
</feature>
<dbReference type="Proteomes" id="UP000824110">
    <property type="component" value="Unassembled WGS sequence"/>
</dbReference>
<evidence type="ECO:0000256" key="1">
    <source>
        <dbReference type="ARBA" id="ARBA00007150"/>
    </source>
</evidence>